<evidence type="ECO:0000313" key="1">
    <source>
        <dbReference type="EMBL" id="CAD7235176.1"/>
    </source>
</evidence>
<reference evidence="1" key="1">
    <citation type="submission" date="2020-11" db="EMBL/GenBank/DDBJ databases">
        <authorList>
            <person name="Tran Van P."/>
        </authorList>
    </citation>
    <scope>NUCLEOTIDE SEQUENCE</scope>
</reference>
<sequence length="187" mass="21788">PTPALVVAIGNLEGQTLQPLETESPSTVPDIIHGTTSRWTPYFPSSANLRQDHRDRYCYYFSGTNRLQRVHAQSYCKTLHPYGRLVEIETGEELVSLTLYLNDQDEQRKCGTWGAHYWIGAEWFASPAFYKWISTGKPLTYSNWVPGYPRADIQHAVVLANEYNYKWMNYRKQVAFKFICEWDGYKF</sequence>
<dbReference type="OrthoDB" id="441660at2759"/>
<name>A0A7R8ZUQ1_9CRUS</name>
<dbReference type="SUPFAM" id="SSF56436">
    <property type="entry name" value="C-type lectin-like"/>
    <property type="match status" value="1"/>
</dbReference>
<dbReference type="InterPro" id="IPR016187">
    <property type="entry name" value="CTDL_fold"/>
</dbReference>
<dbReference type="InterPro" id="IPR016186">
    <property type="entry name" value="C-type_lectin-like/link_sf"/>
</dbReference>
<dbReference type="AlphaFoldDB" id="A0A7R8ZUQ1"/>
<gene>
    <name evidence="1" type="ORF">CTOB1V02_LOCUS12992</name>
</gene>
<protein>
    <submittedName>
        <fullName evidence="1">Uncharacterized protein</fullName>
    </submittedName>
</protein>
<dbReference type="EMBL" id="OB671594">
    <property type="protein sequence ID" value="CAD7235176.1"/>
    <property type="molecule type" value="Genomic_DNA"/>
</dbReference>
<dbReference type="CDD" id="cd00037">
    <property type="entry name" value="CLECT"/>
    <property type="match status" value="1"/>
</dbReference>
<dbReference type="PROSITE" id="PS50041">
    <property type="entry name" value="C_TYPE_LECTIN_2"/>
    <property type="match status" value="1"/>
</dbReference>
<accession>A0A7R8ZUQ1</accession>
<feature type="non-terminal residue" evidence="1">
    <location>
        <position position="1"/>
    </location>
</feature>
<dbReference type="InterPro" id="IPR001304">
    <property type="entry name" value="C-type_lectin-like"/>
</dbReference>
<dbReference type="SMART" id="SM00034">
    <property type="entry name" value="CLECT"/>
    <property type="match status" value="1"/>
</dbReference>
<proteinExistence type="predicted"/>
<organism evidence="1">
    <name type="scientific">Cyprideis torosa</name>
    <dbReference type="NCBI Taxonomy" id="163714"/>
    <lineage>
        <taxon>Eukaryota</taxon>
        <taxon>Metazoa</taxon>
        <taxon>Ecdysozoa</taxon>
        <taxon>Arthropoda</taxon>
        <taxon>Crustacea</taxon>
        <taxon>Oligostraca</taxon>
        <taxon>Ostracoda</taxon>
        <taxon>Podocopa</taxon>
        <taxon>Podocopida</taxon>
        <taxon>Cytherocopina</taxon>
        <taxon>Cytheroidea</taxon>
        <taxon>Cytherideidae</taxon>
        <taxon>Cyprideis</taxon>
    </lineage>
</organism>
<dbReference type="Gene3D" id="3.10.100.10">
    <property type="entry name" value="Mannose-Binding Protein A, subunit A"/>
    <property type="match status" value="1"/>
</dbReference>